<dbReference type="CTD" id="68918565"/>
<accession>B6IHI1</accession>
<reference evidence="2 3" key="2">
    <citation type="journal article" date="2011" name="PLoS Genet.">
        <title>Caenorhabditis briggsae recombinant inbred line genotypes reveal inter-strain incompatibility and the evolution of recombination.</title>
        <authorList>
            <person name="Ross J.A."/>
            <person name="Koboldt D.C."/>
            <person name="Staisch J.E."/>
            <person name="Chamberlin H.M."/>
            <person name="Gupta B.P."/>
            <person name="Miller R.D."/>
            <person name="Baird S.E."/>
            <person name="Haag E.S."/>
        </authorList>
    </citation>
    <scope>NUCLEOTIDE SEQUENCE [LARGE SCALE GENOMIC DNA]</scope>
    <source>
        <strain evidence="2 3">AF16</strain>
    </source>
</reference>
<organism evidence="2 3">
    <name type="scientific">Caenorhabditis briggsae</name>
    <dbReference type="NCBI Taxonomy" id="6238"/>
    <lineage>
        <taxon>Eukaryota</taxon>
        <taxon>Metazoa</taxon>
        <taxon>Ecdysozoa</taxon>
        <taxon>Nematoda</taxon>
        <taxon>Chromadorea</taxon>
        <taxon>Rhabditida</taxon>
        <taxon>Rhabditina</taxon>
        <taxon>Rhabditomorpha</taxon>
        <taxon>Rhabditoidea</taxon>
        <taxon>Rhabditidae</taxon>
        <taxon>Peloderinae</taxon>
        <taxon>Caenorhabditis</taxon>
    </lineage>
</organism>
<dbReference type="RefSeq" id="XP_045098924.1">
    <property type="nucleotide sequence ID" value="XM_045237703.1"/>
</dbReference>
<evidence type="ECO:0000313" key="2">
    <source>
        <dbReference type="EMBL" id="CAR99361.1"/>
    </source>
</evidence>
<dbReference type="Proteomes" id="UP000008549">
    <property type="component" value="Unassembled WGS sequence"/>
</dbReference>
<proteinExistence type="predicted"/>
<feature type="region of interest" description="Disordered" evidence="1">
    <location>
        <begin position="54"/>
        <end position="76"/>
    </location>
</feature>
<dbReference type="GeneID" id="68918565"/>
<evidence type="ECO:0000256" key="1">
    <source>
        <dbReference type="SAM" id="MobiDB-lite"/>
    </source>
</evidence>
<dbReference type="KEGG" id="cbr:CBG_27106"/>
<evidence type="ECO:0000313" key="3">
    <source>
        <dbReference type="Proteomes" id="UP000008549"/>
    </source>
</evidence>
<dbReference type="InParanoid" id="B6IHI1"/>
<gene>
    <name evidence="2" type="ORF">CBG27106</name>
    <name evidence="2" type="ORF">CBG_27106</name>
</gene>
<sequence>MVQLKQKGTSSSKFLEKCVVIGQENGKNEKDETRQNNRKKDLGEIELLSVETESERQVERDKCKRKSERKSEERRRSSMVFFRLPQVHFYISHAHLTQLSRRNTHNPERWCHHEIEKKNNIINILLIL</sequence>
<keyword evidence="3" id="KW-1185">Reference proteome</keyword>
<protein>
    <submittedName>
        <fullName evidence="2">Protein CBG27106</fullName>
    </submittedName>
</protein>
<reference evidence="2 3" key="1">
    <citation type="journal article" date="2003" name="PLoS Biol.">
        <title>The genome sequence of Caenorhabditis briggsae: a platform for comparative genomics.</title>
        <authorList>
            <person name="Stein L.D."/>
            <person name="Bao Z."/>
            <person name="Blasiar D."/>
            <person name="Blumenthal T."/>
            <person name="Brent M.R."/>
            <person name="Chen N."/>
            <person name="Chinwalla A."/>
            <person name="Clarke L."/>
            <person name="Clee C."/>
            <person name="Coghlan A."/>
            <person name="Coulson A."/>
            <person name="D'Eustachio P."/>
            <person name="Fitch D.H."/>
            <person name="Fulton L.A."/>
            <person name="Fulton R.E."/>
            <person name="Griffiths-Jones S."/>
            <person name="Harris T.W."/>
            <person name="Hillier L.W."/>
            <person name="Kamath R."/>
            <person name="Kuwabara P.E."/>
            <person name="Mardis E.R."/>
            <person name="Marra M.A."/>
            <person name="Miner T.L."/>
            <person name="Minx P."/>
            <person name="Mullikin J.C."/>
            <person name="Plumb R.W."/>
            <person name="Rogers J."/>
            <person name="Schein J.E."/>
            <person name="Sohrmann M."/>
            <person name="Spieth J."/>
            <person name="Stajich J.E."/>
            <person name="Wei C."/>
            <person name="Willey D."/>
            <person name="Wilson R.K."/>
            <person name="Durbin R."/>
            <person name="Waterston R.H."/>
        </authorList>
    </citation>
    <scope>NUCLEOTIDE SEQUENCE [LARGE SCALE GENOMIC DNA]</scope>
    <source>
        <strain evidence="2 3">AF16</strain>
    </source>
</reference>
<dbReference type="HOGENOM" id="CLU_1961550_0_0_1"/>
<dbReference type="AlphaFoldDB" id="B6IHI1"/>
<name>B6IHI1_CAEBR</name>
<dbReference type="EMBL" id="HE600954">
    <property type="protein sequence ID" value="CAR99361.1"/>
    <property type="molecule type" value="Genomic_DNA"/>
</dbReference>